<keyword evidence="5" id="KW-1185">Reference proteome</keyword>
<keyword evidence="1 3" id="KW-0732">Signal</keyword>
<dbReference type="SUPFAM" id="SSF103647">
    <property type="entry name" value="TSP type-3 repeat"/>
    <property type="match status" value="2"/>
</dbReference>
<dbReference type="Pfam" id="PF02412">
    <property type="entry name" value="TSP_3"/>
    <property type="match status" value="4"/>
</dbReference>
<accession>A0A1Z4BRN4</accession>
<dbReference type="Pfam" id="PF13585">
    <property type="entry name" value="CHU_C"/>
    <property type="match status" value="1"/>
</dbReference>
<dbReference type="FunFam" id="4.10.1080.10:FF:000001">
    <property type="entry name" value="Thrombospondin 3"/>
    <property type="match status" value="1"/>
</dbReference>
<dbReference type="EMBL" id="CP022022">
    <property type="protein sequence ID" value="ASF43883.1"/>
    <property type="molecule type" value="Genomic_DNA"/>
</dbReference>
<reference evidence="5" key="1">
    <citation type="submission" date="2017-06" db="EMBL/GenBank/DDBJ databases">
        <title>Complete genome sequence of Capnocytophaga sp. KCOM 1579 (=ChDC OS43) isolated from a human refractory periapical abscess lesion.</title>
        <authorList>
            <person name="Kook J.-K."/>
            <person name="Park S.-N."/>
            <person name="Lim Y.K."/>
            <person name="Roh H."/>
        </authorList>
    </citation>
    <scope>NUCLEOTIDE SEQUENCE [LARGE SCALE GENOMIC DNA]</scope>
    <source>
        <strain evidence="5">ChDC OS43</strain>
    </source>
</reference>
<dbReference type="InterPro" id="IPR017897">
    <property type="entry name" value="Thrombospondin_3_rpt"/>
</dbReference>
<evidence type="ECO:0000256" key="3">
    <source>
        <dbReference type="SAM" id="SignalP"/>
    </source>
</evidence>
<dbReference type="Proteomes" id="UP000197007">
    <property type="component" value="Chromosome"/>
</dbReference>
<dbReference type="InterPro" id="IPR003367">
    <property type="entry name" value="Thrombospondin_3-like_rpt"/>
</dbReference>
<dbReference type="GO" id="GO:0007155">
    <property type="term" value="P:cell adhesion"/>
    <property type="evidence" value="ECO:0007669"/>
    <property type="project" value="InterPro"/>
</dbReference>
<evidence type="ECO:0000313" key="5">
    <source>
        <dbReference type="Proteomes" id="UP000197007"/>
    </source>
</evidence>
<protein>
    <submittedName>
        <fullName evidence="4">Propanediol utilization protein</fullName>
    </submittedName>
</protein>
<proteinExistence type="predicted"/>
<dbReference type="GO" id="GO:0005509">
    <property type="term" value="F:calcium ion binding"/>
    <property type="evidence" value="ECO:0007669"/>
    <property type="project" value="InterPro"/>
</dbReference>
<name>A0A1Z4BRN4_9FLAO</name>
<dbReference type="InterPro" id="IPR026341">
    <property type="entry name" value="T9SS_type_B"/>
</dbReference>
<evidence type="ECO:0000256" key="2">
    <source>
        <dbReference type="ARBA" id="ARBA00022837"/>
    </source>
</evidence>
<dbReference type="NCBIfam" id="TIGR04131">
    <property type="entry name" value="Bac_Flav_CTERM"/>
    <property type="match status" value="1"/>
</dbReference>
<dbReference type="PANTHER" id="PTHR10199:SF119">
    <property type="entry name" value="RE20510P"/>
    <property type="match status" value="1"/>
</dbReference>
<evidence type="ECO:0000256" key="1">
    <source>
        <dbReference type="ARBA" id="ARBA00022729"/>
    </source>
</evidence>
<dbReference type="InterPro" id="IPR024079">
    <property type="entry name" value="MetalloPept_cat_dom_sf"/>
</dbReference>
<dbReference type="GO" id="GO:0008237">
    <property type="term" value="F:metallopeptidase activity"/>
    <property type="evidence" value="ECO:0007669"/>
    <property type="project" value="InterPro"/>
</dbReference>
<dbReference type="AlphaFoldDB" id="A0A1Z4BRN4"/>
<dbReference type="RefSeq" id="WP_088594768.1">
    <property type="nucleotide sequence ID" value="NZ_CP022022.1"/>
</dbReference>
<gene>
    <name evidence="4" type="ORF">CBG49_12770</name>
</gene>
<dbReference type="Gene3D" id="3.40.390.10">
    <property type="entry name" value="Collagenase (Catalytic Domain)"/>
    <property type="match status" value="1"/>
</dbReference>
<feature type="chain" id="PRO_5013051779" evidence="3">
    <location>
        <begin position="21"/>
        <end position="863"/>
    </location>
</feature>
<dbReference type="InterPro" id="IPR028974">
    <property type="entry name" value="TSP_type-3_rpt"/>
</dbReference>
<dbReference type="PROSITE" id="PS51234">
    <property type="entry name" value="TSP3"/>
    <property type="match status" value="2"/>
</dbReference>
<feature type="signal peptide" evidence="3">
    <location>
        <begin position="1"/>
        <end position="20"/>
    </location>
</feature>
<dbReference type="Pfam" id="PF13583">
    <property type="entry name" value="Reprolysin_4"/>
    <property type="match status" value="1"/>
</dbReference>
<dbReference type="Gene3D" id="4.10.1080.10">
    <property type="entry name" value="TSP type-3 repeat"/>
    <property type="match status" value="2"/>
</dbReference>
<keyword evidence="2" id="KW-0106">Calcium</keyword>
<organism evidence="4 5">
    <name type="scientific">Capnocytophaga endodontalis</name>
    <dbReference type="NCBI Taxonomy" id="2708117"/>
    <lineage>
        <taxon>Bacteria</taxon>
        <taxon>Pseudomonadati</taxon>
        <taxon>Bacteroidota</taxon>
        <taxon>Flavobacteriia</taxon>
        <taxon>Flavobacteriales</taxon>
        <taxon>Flavobacteriaceae</taxon>
        <taxon>Capnocytophaga</taxon>
    </lineage>
</organism>
<dbReference type="KEGG" id="capn:CBG49_12770"/>
<sequence>MRKFLILFLFCFLWVGQAKAQSYWRKTNFTTQRDTHSTDPSFQYFTLDKAAFARALQTSETSRGVAIVAIPDAEGNLINYYITPTQVLSEAVARKFPSIKTFVGKGVDDATEHIRFTWSDYGLDAIMQKNLHYSFVEAEDQEGVHYRVYKHEDTERPLVDCKTLDVPALVAESQALQRATFSSANVHRTFRIAIACTYSFTTYFGGKTPAFTQIVNILNKVNEVYGQQLSIAFQLVSDDSIVFDNKNTDPFKDIEYKYWEYRSDVLQQVLDDKIGSASYDIGHLFHNGNDGGNAGCIGCVCESGEKGQAFSSYPFGRRGILNSAFAIDVVAHEIGHQMGARHTFSYRRELGSGSQMEPGSGTTIMSYAGVSRDYDVQQHADPYLHHRTVYDITNNLQRKSCATENSTGNTPPEIPNLKSYTIPYSTAYLLEGTASDADDDTLLYTWEEDDNYTESGNYNFSPTMRSGATARSMKPSAQSYRYIPRLERIVAGTLTQQNPRKGDAWETVLNIGRTLHWSFVVIDRPLASNQTGNTVYKTIEVVVSADAGPFKVTSHNQNSTWIVGQKVKIEWDVANTNKAPVSVNKVKILFSTDNGATFSHTLATGLPNNGKAEVTIPASLKTTQGRFMIKAEENIFLAVNAGTITIKEDEDTDGDGIMSSVDNCPFVANPDQKDSDGDGIGDACDDDIDGDGILNAFDNCPTVSNTTQQDLDNDGIGDACDNDIDGDGIPNAQDNCPLIYNPDQADLDSDGIGDACDDDIDGDGIPNKEDPQMDYVLISNAFTPNGDGINDTYTIAHAEKYPNNTLYVYNNLGQLVYEARGYKNQWDGKMSNGTLVARGSYIAIFSIDGSDEKQTKYWIYINY</sequence>
<dbReference type="PANTHER" id="PTHR10199">
    <property type="entry name" value="THROMBOSPONDIN"/>
    <property type="match status" value="1"/>
</dbReference>
<dbReference type="SUPFAM" id="SSF55486">
    <property type="entry name" value="Metalloproteases ('zincins'), catalytic domain"/>
    <property type="match status" value="1"/>
</dbReference>
<evidence type="ECO:0000313" key="4">
    <source>
        <dbReference type="EMBL" id="ASF43883.1"/>
    </source>
</evidence>